<dbReference type="EMBL" id="KQ099332">
    <property type="protein sequence ID" value="KMS93760.1"/>
    <property type="molecule type" value="Genomic_DNA"/>
</dbReference>
<organism evidence="1 2">
    <name type="scientific">Beta vulgaris subsp. vulgaris</name>
    <name type="common">Beet</name>
    <dbReference type="NCBI Taxonomy" id="3555"/>
    <lineage>
        <taxon>Eukaryota</taxon>
        <taxon>Viridiplantae</taxon>
        <taxon>Streptophyta</taxon>
        <taxon>Embryophyta</taxon>
        <taxon>Tracheophyta</taxon>
        <taxon>Spermatophyta</taxon>
        <taxon>Magnoliopsida</taxon>
        <taxon>eudicotyledons</taxon>
        <taxon>Gunneridae</taxon>
        <taxon>Pentapetalae</taxon>
        <taxon>Caryophyllales</taxon>
        <taxon>Chenopodiaceae</taxon>
        <taxon>Betoideae</taxon>
        <taxon>Beta</taxon>
    </lineage>
</organism>
<keyword evidence="2" id="KW-1185">Reference proteome</keyword>
<evidence type="ECO:0000313" key="1">
    <source>
        <dbReference type="EMBL" id="KMS93760.1"/>
    </source>
</evidence>
<name>A0A0J8DSN4_BETVV</name>
<accession>A0A0J8DSN4</accession>
<proteinExistence type="predicted"/>
<dbReference type="Proteomes" id="UP000035740">
    <property type="component" value="Unassembled WGS sequence"/>
</dbReference>
<gene>
    <name evidence="1" type="ORF">BVRB_028240</name>
</gene>
<reference evidence="1 2" key="1">
    <citation type="journal article" date="2014" name="Nature">
        <title>The genome of the recently domesticated crop plant sugar beet (Beta vulgaris).</title>
        <authorList>
            <person name="Dohm J.C."/>
            <person name="Minoche A.E."/>
            <person name="Holtgrawe D."/>
            <person name="Capella-Gutierrez S."/>
            <person name="Zakrzewski F."/>
            <person name="Tafer H."/>
            <person name="Rupp O."/>
            <person name="Sorensen T.R."/>
            <person name="Stracke R."/>
            <person name="Reinhardt R."/>
            <person name="Goesmann A."/>
            <person name="Kraft T."/>
            <person name="Schulz B."/>
            <person name="Stadler P.F."/>
            <person name="Schmidt T."/>
            <person name="Gabaldon T."/>
            <person name="Lehrach H."/>
            <person name="Weisshaar B."/>
            <person name="Himmelbauer H."/>
        </authorList>
    </citation>
    <scope>NUCLEOTIDE SEQUENCE [LARGE SCALE GENOMIC DNA]</scope>
    <source>
        <tissue evidence="1">Taproot</tissue>
    </source>
</reference>
<sequence>MVGGKKLLRAMTRPHRIGAVLLWAGLTALSAFLLSCEWRSNIAHACDLTQNCYRPTKQNLAEASTVGCSYNANLIFGLGGA</sequence>
<dbReference type="AlphaFoldDB" id="A0A0J8DSN4"/>
<evidence type="ECO:0000313" key="2">
    <source>
        <dbReference type="Proteomes" id="UP000035740"/>
    </source>
</evidence>
<protein>
    <submittedName>
        <fullName evidence="1">Uncharacterized protein</fullName>
    </submittedName>
</protein>
<dbReference type="Gramene" id="KMS93760">
    <property type="protein sequence ID" value="KMS93760"/>
    <property type="gene ID" value="BVRB_028240"/>
</dbReference>